<organism evidence="1 2">
    <name type="scientific">Ixodes persulcatus</name>
    <name type="common">Taiga tick</name>
    <dbReference type="NCBI Taxonomy" id="34615"/>
    <lineage>
        <taxon>Eukaryota</taxon>
        <taxon>Metazoa</taxon>
        <taxon>Ecdysozoa</taxon>
        <taxon>Arthropoda</taxon>
        <taxon>Chelicerata</taxon>
        <taxon>Arachnida</taxon>
        <taxon>Acari</taxon>
        <taxon>Parasitiformes</taxon>
        <taxon>Ixodida</taxon>
        <taxon>Ixodoidea</taxon>
        <taxon>Ixodidae</taxon>
        <taxon>Ixodinae</taxon>
        <taxon>Ixodes</taxon>
    </lineage>
</organism>
<dbReference type="EMBL" id="JABSTQ010010183">
    <property type="protein sequence ID" value="KAG0422785.1"/>
    <property type="molecule type" value="Genomic_DNA"/>
</dbReference>
<accession>A0AC60PQD6</accession>
<evidence type="ECO:0000313" key="2">
    <source>
        <dbReference type="Proteomes" id="UP000805193"/>
    </source>
</evidence>
<gene>
    <name evidence="1" type="ORF">HPB47_001421</name>
</gene>
<name>A0AC60PQD6_IXOPE</name>
<protein>
    <submittedName>
        <fullName evidence="1">Uncharacterized protein</fullName>
    </submittedName>
</protein>
<proteinExistence type="predicted"/>
<comment type="caution">
    <text evidence="1">The sequence shown here is derived from an EMBL/GenBank/DDBJ whole genome shotgun (WGS) entry which is preliminary data.</text>
</comment>
<dbReference type="Proteomes" id="UP000805193">
    <property type="component" value="Unassembled WGS sequence"/>
</dbReference>
<keyword evidence="2" id="KW-1185">Reference proteome</keyword>
<sequence>MEGGDCAKVKKASFRVAGFSDVLDWRPMLFQEPIIAQRACVLCGVLYKNAVRLPCVHTLCVKCHAQCVDEGSACPVDQQAFSEDDVEQLEVSLKYILNRKVACWNAPRGCSFISPVACLLDHYKECEFSTLSCCLCSSSVLQNNILEHFKVGCSRDTCESADDHPTQDLQIISRDCLEMRKAMGNISENLMSLQTSLNQCSEGVRADDTKCKGQWGAEASRLTEQLKDLSLVCTTGFAKELEVLQAAVTDYKEHVSKELQLQRAKLSVVLRPKTVHWYIENWAELKKQAVEGGYKHLDSPITTVHGYNVSQRIVLEPEDNQVRFSCYMHLNPGEHDVQLEWPFRNVYRIGVIHPKDQSNVISFKGLVVSGKDGRCQNTTVESSVGRWVAAQCRVILCPLGLLPDKPRPKKTTMANQSQTPAASAVIYLPVAPRTPTSFHGDAHEDIEDWLQYYERVAANRQKSASSPDTVFKPNNVSTNRYNLRRRDVHFQPGDRVWVWTPIRRRGLSEKLLKRYFGPYKVLRRLGDLNYEVMPDGTRTSSRRPPRPEVVHVVRMKPYYAR</sequence>
<reference evidence="1 2" key="1">
    <citation type="journal article" date="2020" name="Cell">
        <title>Large-Scale Comparative Analyses of Tick Genomes Elucidate Their Genetic Diversity and Vector Capacities.</title>
        <authorList>
            <consortium name="Tick Genome and Microbiome Consortium (TIGMIC)"/>
            <person name="Jia N."/>
            <person name="Wang J."/>
            <person name="Shi W."/>
            <person name="Du L."/>
            <person name="Sun Y."/>
            <person name="Zhan W."/>
            <person name="Jiang J.F."/>
            <person name="Wang Q."/>
            <person name="Zhang B."/>
            <person name="Ji P."/>
            <person name="Bell-Sakyi L."/>
            <person name="Cui X.M."/>
            <person name="Yuan T.T."/>
            <person name="Jiang B.G."/>
            <person name="Yang W.F."/>
            <person name="Lam T.T."/>
            <person name="Chang Q.C."/>
            <person name="Ding S.J."/>
            <person name="Wang X.J."/>
            <person name="Zhu J.G."/>
            <person name="Ruan X.D."/>
            <person name="Zhao L."/>
            <person name="Wei J.T."/>
            <person name="Ye R.Z."/>
            <person name="Que T.C."/>
            <person name="Du C.H."/>
            <person name="Zhou Y.H."/>
            <person name="Cheng J.X."/>
            <person name="Dai P.F."/>
            <person name="Guo W.B."/>
            <person name="Han X.H."/>
            <person name="Huang E.J."/>
            <person name="Li L.F."/>
            <person name="Wei W."/>
            <person name="Gao Y.C."/>
            <person name="Liu J.Z."/>
            <person name="Shao H.Z."/>
            <person name="Wang X."/>
            <person name="Wang C.C."/>
            <person name="Yang T.C."/>
            <person name="Huo Q.B."/>
            <person name="Li W."/>
            <person name="Chen H.Y."/>
            <person name="Chen S.E."/>
            <person name="Zhou L.G."/>
            <person name="Ni X.B."/>
            <person name="Tian J.H."/>
            <person name="Sheng Y."/>
            <person name="Liu T."/>
            <person name="Pan Y.S."/>
            <person name="Xia L.Y."/>
            <person name="Li J."/>
            <person name="Zhao F."/>
            <person name="Cao W.C."/>
        </authorList>
    </citation>
    <scope>NUCLEOTIDE SEQUENCE [LARGE SCALE GENOMIC DNA]</scope>
    <source>
        <strain evidence="1">Iper-2018</strain>
    </source>
</reference>
<evidence type="ECO:0000313" key="1">
    <source>
        <dbReference type="EMBL" id="KAG0422785.1"/>
    </source>
</evidence>